<dbReference type="AlphaFoldDB" id="A0A1U9MJH6"/>
<organism evidence="1 2">
    <name type="scientific">Bartonella choladocola</name>
    <dbReference type="NCBI Taxonomy" id="2750995"/>
    <lineage>
        <taxon>Bacteria</taxon>
        <taxon>Pseudomonadati</taxon>
        <taxon>Pseudomonadota</taxon>
        <taxon>Alphaproteobacteria</taxon>
        <taxon>Hyphomicrobiales</taxon>
        <taxon>Bartonellaceae</taxon>
        <taxon>Bartonella</taxon>
    </lineage>
</organism>
<dbReference type="Proteomes" id="UP000189632">
    <property type="component" value="Chromosome"/>
</dbReference>
<evidence type="ECO:0000313" key="2">
    <source>
        <dbReference type="Proteomes" id="UP000189632"/>
    </source>
</evidence>
<dbReference type="KEGG" id="bapi:BBC0122_019120"/>
<dbReference type="EMBL" id="CP015625">
    <property type="protein sequence ID" value="AQT48006.1"/>
    <property type="molecule type" value="Genomic_DNA"/>
</dbReference>
<keyword evidence="2" id="KW-1185">Reference proteome</keyword>
<accession>A0A1U9MJH6</accession>
<proteinExistence type="predicted"/>
<gene>
    <name evidence="1" type="ORF">BBC0122_019120</name>
</gene>
<protein>
    <submittedName>
        <fullName evidence="1">Uncharacterized protein</fullName>
    </submittedName>
</protein>
<sequence length="64" mass="7288">MYNVNQEGRQLSSNHNKNGSYFILTALLVLKKITIQNMGWPWPIILNVHIRFHNCGSAYNSNGA</sequence>
<evidence type="ECO:0000313" key="1">
    <source>
        <dbReference type="EMBL" id="AQT48006.1"/>
    </source>
</evidence>
<reference evidence="1 2" key="1">
    <citation type="submission" date="2016-11" db="EMBL/GenBank/DDBJ databases">
        <title>Comparative genomics of Bartonella apis.</title>
        <authorList>
            <person name="Engel P."/>
        </authorList>
    </citation>
    <scope>NUCLEOTIDE SEQUENCE [LARGE SCALE GENOMIC DNA]</scope>
    <source>
        <strain evidence="1 2">BBC0122</strain>
    </source>
</reference>
<name>A0A1U9MJH6_9HYPH</name>